<dbReference type="PROSITE" id="PS01124">
    <property type="entry name" value="HTH_ARAC_FAMILY_2"/>
    <property type="match status" value="1"/>
</dbReference>
<dbReference type="Gene3D" id="2.60.120.10">
    <property type="entry name" value="Jelly Rolls"/>
    <property type="match status" value="1"/>
</dbReference>
<dbReference type="InterPro" id="IPR011051">
    <property type="entry name" value="RmlC_Cupin_sf"/>
</dbReference>
<dbReference type="InterPro" id="IPR009057">
    <property type="entry name" value="Homeodomain-like_sf"/>
</dbReference>
<dbReference type="OrthoDB" id="5740883at2"/>
<dbReference type="SUPFAM" id="SSF46689">
    <property type="entry name" value="Homeodomain-like"/>
    <property type="match status" value="2"/>
</dbReference>
<dbReference type="AlphaFoldDB" id="A0A222FII8"/>
<dbReference type="PANTHER" id="PTHR46796">
    <property type="entry name" value="HTH-TYPE TRANSCRIPTIONAL ACTIVATOR RHAS-RELATED"/>
    <property type="match status" value="1"/>
</dbReference>
<dbReference type="InterPro" id="IPR050204">
    <property type="entry name" value="AraC_XylS_family_regulators"/>
</dbReference>
<sequence>MQPALELRSYSEEVQAHQHEFHQLVLPVHGQLEMTLEGRAGCATESRLALVPAGTKHGFAAPVDNCFVIADIPTELMQGIEQWPAFQALDEPLRHYVRFLYSQLQCHQGGAAERHMLHLLLQLLQQRHSGAAVPSDQRMLAVRSYMDEHFNQAITLTQLAAVAHLSVRQLSTRFREFEGETPLQYLTRVRMQRAQWLLQATPLSVQQVAEAVGYTSLAAFSDRFRQFSGQSPRYFRQHAAR</sequence>
<protein>
    <submittedName>
        <fullName evidence="5">AraC family transcriptional regulator</fullName>
    </submittedName>
</protein>
<evidence type="ECO:0000256" key="3">
    <source>
        <dbReference type="ARBA" id="ARBA00023163"/>
    </source>
</evidence>
<dbReference type="PANTHER" id="PTHR46796:SF10">
    <property type="entry name" value="TRANSCRIPTIONAL ACTIVATOR FEAR"/>
    <property type="match status" value="1"/>
</dbReference>
<feature type="domain" description="HTH araC/xylS-type" evidence="4">
    <location>
        <begin position="140"/>
        <end position="238"/>
    </location>
</feature>
<gene>
    <name evidence="5" type="ORF">CHH28_07720</name>
</gene>
<evidence type="ECO:0000259" key="4">
    <source>
        <dbReference type="PROSITE" id="PS01124"/>
    </source>
</evidence>
<dbReference type="Gene3D" id="1.10.10.60">
    <property type="entry name" value="Homeodomain-like"/>
    <property type="match status" value="1"/>
</dbReference>
<keyword evidence="3" id="KW-0804">Transcription</keyword>
<reference evidence="5 6" key="1">
    <citation type="submission" date="2017-07" db="EMBL/GenBank/DDBJ databases">
        <title>Annotated genome sequence of Bacterioplanes sanyensis isolated from Red Sea.</title>
        <authorList>
            <person name="Rehman Z.U."/>
        </authorList>
    </citation>
    <scope>NUCLEOTIDE SEQUENCE [LARGE SCALE GENOMIC DNA]</scope>
    <source>
        <strain evidence="5 6">NV9</strain>
    </source>
</reference>
<evidence type="ECO:0000313" key="5">
    <source>
        <dbReference type="EMBL" id="ASP38569.1"/>
    </source>
</evidence>
<evidence type="ECO:0000313" key="6">
    <source>
        <dbReference type="Proteomes" id="UP000202440"/>
    </source>
</evidence>
<dbReference type="Proteomes" id="UP000202440">
    <property type="component" value="Chromosome"/>
</dbReference>
<dbReference type="InterPro" id="IPR018062">
    <property type="entry name" value="HTH_AraC-typ_CS"/>
</dbReference>
<evidence type="ECO:0000256" key="2">
    <source>
        <dbReference type="ARBA" id="ARBA00023125"/>
    </source>
</evidence>
<dbReference type="RefSeq" id="WP_094059759.1">
    <property type="nucleotide sequence ID" value="NZ_CP022530.1"/>
</dbReference>
<keyword evidence="2" id="KW-0238">DNA-binding</keyword>
<proteinExistence type="predicted"/>
<dbReference type="PROSITE" id="PS00041">
    <property type="entry name" value="HTH_ARAC_FAMILY_1"/>
    <property type="match status" value="1"/>
</dbReference>
<dbReference type="SMART" id="SM00342">
    <property type="entry name" value="HTH_ARAC"/>
    <property type="match status" value="1"/>
</dbReference>
<dbReference type="InterPro" id="IPR018060">
    <property type="entry name" value="HTH_AraC"/>
</dbReference>
<keyword evidence="1" id="KW-0805">Transcription regulation</keyword>
<dbReference type="Pfam" id="PF12833">
    <property type="entry name" value="HTH_18"/>
    <property type="match status" value="1"/>
</dbReference>
<accession>A0A222FII8</accession>
<evidence type="ECO:0000256" key="1">
    <source>
        <dbReference type="ARBA" id="ARBA00023015"/>
    </source>
</evidence>
<dbReference type="EMBL" id="CP022530">
    <property type="protein sequence ID" value="ASP38569.1"/>
    <property type="molecule type" value="Genomic_DNA"/>
</dbReference>
<dbReference type="InterPro" id="IPR014710">
    <property type="entry name" value="RmlC-like_jellyroll"/>
</dbReference>
<dbReference type="KEGG" id="bsan:CHH28_07720"/>
<name>A0A222FII8_9GAMM</name>
<keyword evidence="6" id="KW-1185">Reference proteome</keyword>
<dbReference type="GO" id="GO:0003700">
    <property type="term" value="F:DNA-binding transcription factor activity"/>
    <property type="evidence" value="ECO:0007669"/>
    <property type="project" value="InterPro"/>
</dbReference>
<dbReference type="SUPFAM" id="SSF51182">
    <property type="entry name" value="RmlC-like cupins"/>
    <property type="match status" value="1"/>
</dbReference>
<dbReference type="GO" id="GO:0043565">
    <property type="term" value="F:sequence-specific DNA binding"/>
    <property type="evidence" value="ECO:0007669"/>
    <property type="project" value="InterPro"/>
</dbReference>
<organism evidence="5 6">
    <name type="scientific">Bacterioplanes sanyensis</name>
    <dbReference type="NCBI Taxonomy" id="1249553"/>
    <lineage>
        <taxon>Bacteria</taxon>
        <taxon>Pseudomonadati</taxon>
        <taxon>Pseudomonadota</taxon>
        <taxon>Gammaproteobacteria</taxon>
        <taxon>Oceanospirillales</taxon>
        <taxon>Oceanospirillaceae</taxon>
        <taxon>Bacterioplanes</taxon>
    </lineage>
</organism>